<organism evidence="2 3">
    <name type="scientific">Candidatus Gottesmanbacteria bacterium RIFCSPHIGHO2_01_FULL_46_14</name>
    <dbReference type="NCBI Taxonomy" id="1798380"/>
    <lineage>
        <taxon>Bacteria</taxon>
        <taxon>Candidatus Gottesmaniibacteriota</taxon>
    </lineage>
</organism>
<reference evidence="2 3" key="1">
    <citation type="journal article" date="2016" name="Nat. Commun.">
        <title>Thousands of microbial genomes shed light on interconnected biogeochemical processes in an aquifer system.</title>
        <authorList>
            <person name="Anantharaman K."/>
            <person name="Brown C.T."/>
            <person name="Hug L.A."/>
            <person name="Sharon I."/>
            <person name="Castelle C.J."/>
            <person name="Probst A.J."/>
            <person name="Thomas B.C."/>
            <person name="Singh A."/>
            <person name="Wilkins M.J."/>
            <person name="Karaoz U."/>
            <person name="Brodie E.L."/>
            <person name="Williams K.H."/>
            <person name="Hubbard S.S."/>
            <person name="Banfield J.F."/>
        </authorList>
    </citation>
    <scope>NUCLEOTIDE SEQUENCE [LARGE SCALE GENOMIC DNA]</scope>
</reference>
<comment type="caution">
    <text evidence="2">The sequence shown here is derived from an EMBL/GenBank/DDBJ whole genome shotgun (WGS) entry which is preliminary data.</text>
</comment>
<name>A0A1F5ZMK5_9BACT</name>
<dbReference type="AlphaFoldDB" id="A0A1F5ZMK5"/>
<keyword evidence="1" id="KW-0175">Coiled coil</keyword>
<evidence type="ECO:0000256" key="1">
    <source>
        <dbReference type="SAM" id="Coils"/>
    </source>
</evidence>
<dbReference type="EMBL" id="MFJJ01000040">
    <property type="protein sequence ID" value="OGG13661.1"/>
    <property type="molecule type" value="Genomic_DNA"/>
</dbReference>
<evidence type="ECO:0000313" key="3">
    <source>
        <dbReference type="Proteomes" id="UP000177416"/>
    </source>
</evidence>
<feature type="coiled-coil region" evidence="1">
    <location>
        <begin position="22"/>
        <end position="63"/>
    </location>
</feature>
<gene>
    <name evidence="2" type="ORF">A2875_03575</name>
</gene>
<sequence>MKVTKEEKSRIRSTKIIRQYGVKDLERYKEKIKKNIKIFEEAIQKEKTEMKRVEDMITALKTDIKAIETIEQK</sequence>
<accession>A0A1F5ZMK5</accession>
<protein>
    <submittedName>
        <fullName evidence="2">Uncharacterized protein</fullName>
    </submittedName>
</protein>
<evidence type="ECO:0000313" key="2">
    <source>
        <dbReference type="EMBL" id="OGG13661.1"/>
    </source>
</evidence>
<dbReference type="Proteomes" id="UP000177416">
    <property type="component" value="Unassembled WGS sequence"/>
</dbReference>
<proteinExistence type="predicted"/>